<evidence type="ECO:0000313" key="2">
    <source>
        <dbReference type="EMBL" id="AXS66173.1"/>
    </source>
</evidence>
<keyword evidence="1" id="KW-0812">Transmembrane</keyword>
<geneLocation type="mitochondrion" evidence="2"/>
<gene>
    <name evidence="2" type="primary">atp8</name>
</gene>
<dbReference type="EMBL" id="MG193478">
    <property type="protein sequence ID" value="AXS66173.1"/>
    <property type="molecule type" value="Genomic_DNA"/>
</dbReference>
<protein>
    <submittedName>
        <fullName evidence="2">ATP synthase F0 subunit 8</fullName>
    </submittedName>
</protein>
<keyword evidence="2" id="KW-0496">Mitochondrion</keyword>
<reference evidence="2" key="1">
    <citation type="journal article" date="2018" name="J. ISSAAS">
        <title>The contribution of mitochondrial metagenomics to large-scale data mining and phylogenetic analysis of Coleoptera.</title>
        <authorList>
            <person name="Miller K."/>
            <person name="Linard B."/>
            <person name="Motyka M."/>
            <person name="Bocek M."/>
            <person name="Vogler A.P."/>
        </authorList>
    </citation>
    <scope>NUCLEOTIDE SEQUENCE</scope>
</reference>
<sequence>MPQMSPMNWITLHTYFSFIMIIATIIIFFLFLYTPQSNNHQPNKPKKSYWKW</sequence>
<dbReference type="AlphaFoldDB" id="A0A346RJC6"/>
<accession>A0A346RJC6</accession>
<organism evidence="2">
    <name type="scientific">Curculionoidea sp. 31 KM-2017</name>
    <dbReference type="NCBI Taxonomy" id="2219416"/>
    <lineage>
        <taxon>Eukaryota</taxon>
        <taxon>Metazoa</taxon>
        <taxon>Ecdysozoa</taxon>
        <taxon>Arthropoda</taxon>
        <taxon>Hexapoda</taxon>
        <taxon>Insecta</taxon>
        <taxon>Pterygota</taxon>
        <taxon>Neoptera</taxon>
        <taxon>Endopterygota</taxon>
        <taxon>Coleoptera</taxon>
        <taxon>Polyphaga</taxon>
        <taxon>Cucujiformia</taxon>
    </lineage>
</organism>
<evidence type="ECO:0000256" key="1">
    <source>
        <dbReference type="SAM" id="Phobius"/>
    </source>
</evidence>
<keyword evidence="1" id="KW-0472">Membrane</keyword>
<name>A0A346RJC6_9CUCU</name>
<feature type="transmembrane region" description="Helical" evidence="1">
    <location>
        <begin position="12"/>
        <end position="34"/>
    </location>
</feature>
<keyword evidence="1" id="KW-1133">Transmembrane helix</keyword>
<proteinExistence type="predicted"/>